<evidence type="ECO:0000313" key="5">
    <source>
        <dbReference type="Proteomes" id="UP001368500"/>
    </source>
</evidence>
<dbReference type="Pfam" id="PF01266">
    <property type="entry name" value="DAO"/>
    <property type="match status" value="1"/>
</dbReference>
<evidence type="ECO:0000256" key="1">
    <source>
        <dbReference type="ARBA" id="ARBA00023002"/>
    </source>
</evidence>
<keyword evidence="1 4" id="KW-0560">Oxidoreductase</keyword>
<name>A0ABU9B8V4_9BURK</name>
<dbReference type="PANTHER" id="PTHR13847:SF281">
    <property type="entry name" value="FAD DEPENDENT OXIDOREDUCTASE DOMAIN-CONTAINING PROTEIN"/>
    <property type="match status" value="1"/>
</dbReference>
<reference evidence="4 5" key="1">
    <citation type="submission" date="2024-04" db="EMBL/GenBank/DDBJ databases">
        <title>Novel species of the genus Ideonella isolated from streams.</title>
        <authorList>
            <person name="Lu H."/>
        </authorList>
    </citation>
    <scope>NUCLEOTIDE SEQUENCE [LARGE SCALE GENOMIC DNA]</scope>
    <source>
        <strain evidence="4 5">BYS139W</strain>
    </source>
</reference>
<accession>A0ABU9B8V4</accession>
<gene>
    <name evidence="4" type="ORF">AACH11_08715</name>
</gene>
<comment type="caution">
    <text evidence="4">The sequence shown here is derived from an EMBL/GenBank/DDBJ whole genome shotgun (WGS) entry which is preliminary data.</text>
</comment>
<keyword evidence="2" id="KW-1133">Transmembrane helix</keyword>
<evidence type="ECO:0000256" key="2">
    <source>
        <dbReference type="SAM" id="Phobius"/>
    </source>
</evidence>
<feature type="transmembrane region" description="Helical" evidence="2">
    <location>
        <begin position="20"/>
        <end position="44"/>
    </location>
</feature>
<dbReference type="GO" id="GO:0016491">
    <property type="term" value="F:oxidoreductase activity"/>
    <property type="evidence" value="ECO:0007669"/>
    <property type="project" value="UniProtKB-KW"/>
</dbReference>
<dbReference type="EC" id="1.-.-.-" evidence="4"/>
<evidence type="ECO:0000313" key="4">
    <source>
        <dbReference type="EMBL" id="MEK8026041.1"/>
    </source>
</evidence>
<protein>
    <submittedName>
        <fullName evidence="4">FAD-binding oxidoreductase</fullName>
        <ecNumber evidence="4">1.-.-.-</ecNumber>
    </submittedName>
</protein>
<evidence type="ECO:0000259" key="3">
    <source>
        <dbReference type="Pfam" id="PF01266"/>
    </source>
</evidence>
<keyword evidence="2" id="KW-0812">Transmembrane</keyword>
<sequence length="430" mass="46410">MRNDSFWTADAPPYAPPQRPLPAAVDVAVVGAGFTGLSAALALARRGARVLLLEQGPQAGAEASTRNGGHVNSGLAVDYAETAAAYGPALAAAWYRAYDDAVDTVQQLVHDEGIACDFIRTGKLKLAAREAGLDGLRRTVERLHADGVDTDTEILERDAVRAEVASEQFVGGMLYRRSGQMHMGRFAHGLAAAVERAGAQIEVGTPVQRLERLGATHRHRVHTPRGVVQADQVLLATGATRHGGYGSFGWIRRRIVPVGSFLIATEPLGEARAHALLAGRRTYVTVAHIHHYFRLSPDHRLLFGGRARFAVSNPTQDRSSGEILRQGMEAMFPSLRGVRIDHCWGGLVDMTRDRLPRAGERDGLYYATGLSGHGTQMSVHLGRAMARVMAGEAAANPFAGRPWPAIPGHLGPPWFLPLVGLYYQLKDKLA</sequence>
<dbReference type="RefSeq" id="WP_341373821.1">
    <property type="nucleotide sequence ID" value="NZ_JBBUTF010000006.1"/>
</dbReference>
<proteinExistence type="predicted"/>
<dbReference type="InterPro" id="IPR036188">
    <property type="entry name" value="FAD/NAD-bd_sf"/>
</dbReference>
<feature type="domain" description="FAD dependent oxidoreductase" evidence="3">
    <location>
        <begin position="26"/>
        <end position="387"/>
    </location>
</feature>
<dbReference type="InterPro" id="IPR006076">
    <property type="entry name" value="FAD-dep_OxRdtase"/>
</dbReference>
<organism evidence="4 5">
    <name type="scientific">Pseudaquabacterium rugosum</name>
    <dbReference type="NCBI Taxonomy" id="2984194"/>
    <lineage>
        <taxon>Bacteria</taxon>
        <taxon>Pseudomonadati</taxon>
        <taxon>Pseudomonadota</taxon>
        <taxon>Betaproteobacteria</taxon>
        <taxon>Burkholderiales</taxon>
        <taxon>Sphaerotilaceae</taxon>
        <taxon>Pseudaquabacterium</taxon>
    </lineage>
</organism>
<dbReference type="Gene3D" id="3.30.9.10">
    <property type="entry name" value="D-Amino Acid Oxidase, subunit A, domain 2"/>
    <property type="match status" value="1"/>
</dbReference>
<keyword evidence="5" id="KW-1185">Reference proteome</keyword>
<dbReference type="EMBL" id="JBBUTF010000006">
    <property type="protein sequence ID" value="MEK8026041.1"/>
    <property type="molecule type" value="Genomic_DNA"/>
</dbReference>
<keyword evidence="2" id="KW-0472">Membrane</keyword>
<dbReference type="Proteomes" id="UP001368500">
    <property type="component" value="Unassembled WGS sequence"/>
</dbReference>
<dbReference type="Gene3D" id="3.50.50.60">
    <property type="entry name" value="FAD/NAD(P)-binding domain"/>
    <property type="match status" value="1"/>
</dbReference>
<dbReference type="PANTHER" id="PTHR13847">
    <property type="entry name" value="SARCOSINE DEHYDROGENASE-RELATED"/>
    <property type="match status" value="1"/>
</dbReference>
<dbReference type="SUPFAM" id="SSF51905">
    <property type="entry name" value="FAD/NAD(P)-binding domain"/>
    <property type="match status" value="1"/>
</dbReference>